<dbReference type="Proteomes" id="UP000569092">
    <property type="component" value="Unassembled WGS sequence"/>
</dbReference>
<proteinExistence type="predicted"/>
<dbReference type="InterPro" id="IPR047650">
    <property type="entry name" value="Transpos_IS110"/>
</dbReference>
<organism evidence="2 3">
    <name type="scientific">Tunturiibacter lichenicola</name>
    <dbReference type="NCBI Taxonomy" id="2051959"/>
    <lineage>
        <taxon>Bacteria</taxon>
        <taxon>Pseudomonadati</taxon>
        <taxon>Acidobacteriota</taxon>
        <taxon>Terriglobia</taxon>
        <taxon>Terriglobales</taxon>
        <taxon>Acidobacteriaceae</taxon>
        <taxon>Tunturiibacter</taxon>
    </lineage>
</organism>
<dbReference type="GO" id="GO:0003677">
    <property type="term" value="F:DNA binding"/>
    <property type="evidence" value="ECO:0007669"/>
    <property type="project" value="InterPro"/>
</dbReference>
<dbReference type="EMBL" id="JACHDZ010000005">
    <property type="protein sequence ID" value="MBB5345080.1"/>
    <property type="molecule type" value="Genomic_DNA"/>
</dbReference>
<gene>
    <name evidence="2" type="ORF">HDF10_003071</name>
</gene>
<comment type="caution">
    <text evidence="2">The sequence shown here is derived from an EMBL/GenBank/DDBJ whole genome shotgun (WGS) entry which is preliminary data.</text>
</comment>
<dbReference type="PANTHER" id="PTHR33055">
    <property type="entry name" value="TRANSPOSASE FOR INSERTION SEQUENCE ELEMENT IS1111A"/>
    <property type="match status" value="1"/>
</dbReference>
<reference evidence="2 3" key="1">
    <citation type="submission" date="2020-08" db="EMBL/GenBank/DDBJ databases">
        <title>Genomic Encyclopedia of Type Strains, Phase IV (KMG-V): Genome sequencing to study the core and pangenomes of soil and plant-associated prokaryotes.</title>
        <authorList>
            <person name="Whitman W."/>
        </authorList>
    </citation>
    <scope>NUCLEOTIDE SEQUENCE [LARGE SCALE GENOMIC DNA]</scope>
    <source>
        <strain evidence="2 3">M8US30</strain>
    </source>
</reference>
<dbReference type="AlphaFoldDB" id="A0A7W8N6J7"/>
<accession>A0A7W8N6J7</accession>
<dbReference type="GO" id="GO:0004803">
    <property type="term" value="F:transposase activity"/>
    <property type="evidence" value="ECO:0007669"/>
    <property type="project" value="InterPro"/>
</dbReference>
<dbReference type="Pfam" id="PF02371">
    <property type="entry name" value="Transposase_20"/>
    <property type="match status" value="1"/>
</dbReference>
<evidence type="ECO:0000259" key="1">
    <source>
        <dbReference type="Pfam" id="PF02371"/>
    </source>
</evidence>
<dbReference type="GO" id="GO:0006313">
    <property type="term" value="P:DNA transposition"/>
    <property type="evidence" value="ECO:0007669"/>
    <property type="project" value="InterPro"/>
</dbReference>
<dbReference type="PANTHER" id="PTHR33055:SF3">
    <property type="entry name" value="PUTATIVE TRANSPOSASE FOR IS117-RELATED"/>
    <property type="match status" value="1"/>
</dbReference>
<feature type="domain" description="Transposase IS116/IS110/IS902 C-terminal" evidence="1">
    <location>
        <begin position="1"/>
        <end position="39"/>
    </location>
</feature>
<evidence type="ECO:0000313" key="3">
    <source>
        <dbReference type="Proteomes" id="UP000569092"/>
    </source>
</evidence>
<name>A0A7W8N6J7_9BACT</name>
<sequence>MVPRESSTGGKQKLLGISKRGNPYLRKLFIQGARAVMLRGTKQSIGLRTWIENIALRKHHNVAAVALANKMARIAWVVLSKGEAYRPALLVDEEPKPRGLHMTPA</sequence>
<dbReference type="InterPro" id="IPR003346">
    <property type="entry name" value="Transposase_20"/>
</dbReference>
<protein>
    <submittedName>
        <fullName evidence="2">Transposase</fullName>
    </submittedName>
</protein>
<evidence type="ECO:0000313" key="2">
    <source>
        <dbReference type="EMBL" id="MBB5345080.1"/>
    </source>
</evidence>